<evidence type="ECO:0008006" key="4">
    <source>
        <dbReference type="Google" id="ProtNLM"/>
    </source>
</evidence>
<reference evidence="2 3" key="1">
    <citation type="submission" date="2017-02" db="EMBL/GenBank/DDBJ databases">
        <authorList>
            <person name="Peterson S.W."/>
        </authorList>
    </citation>
    <scope>NUCLEOTIDE SEQUENCE [LARGE SCALE GENOMIC DNA]</scope>
    <source>
        <strain evidence="2 3">DSM 22899</strain>
    </source>
</reference>
<sequence length="162" mass="17786">MRADTSPHFFEWLESTPLASGIRQSLWAYPVLEITHIVGIVMLVGGAFLIDLHLLGFSRNLPFPALSRYLLAWSAKGLLLIIPSGILLFMTNAASLASDPTFRLKLALLGIAGLNAWVFHKLISRRIESTIQPNLPSAAKISAFFSVIVWLAIIACGRLLAY</sequence>
<proteinExistence type="predicted"/>
<keyword evidence="1" id="KW-1133">Transmembrane helix</keyword>
<feature type="transmembrane region" description="Helical" evidence="1">
    <location>
        <begin position="69"/>
        <end position="90"/>
    </location>
</feature>
<accession>A0A1T4ZWB7</accession>
<feature type="transmembrane region" description="Helical" evidence="1">
    <location>
        <begin position="141"/>
        <end position="161"/>
    </location>
</feature>
<dbReference type="Proteomes" id="UP000190541">
    <property type="component" value="Unassembled WGS sequence"/>
</dbReference>
<dbReference type="AlphaFoldDB" id="A0A1T4ZWB7"/>
<keyword evidence="3" id="KW-1185">Reference proteome</keyword>
<name>A0A1T4ZWB7_9SPHI</name>
<gene>
    <name evidence="2" type="ORF">SAMN05660226_00198</name>
</gene>
<organism evidence="2 3">
    <name type="scientific">Parapedobacter luteus</name>
    <dbReference type="NCBI Taxonomy" id="623280"/>
    <lineage>
        <taxon>Bacteria</taxon>
        <taxon>Pseudomonadati</taxon>
        <taxon>Bacteroidota</taxon>
        <taxon>Sphingobacteriia</taxon>
        <taxon>Sphingobacteriales</taxon>
        <taxon>Sphingobacteriaceae</taxon>
        <taxon>Parapedobacter</taxon>
    </lineage>
</organism>
<dbReference type="RefSeq" id="WP_079714932.1">
    <property type="nucleotide sequence ID" value="NZ_FUYS01000001.1"/>
</dbReference>
<evidence type="ECO:0000313" key="2">
    <source>
        <dbReference type="EMBL" id="SKB26986.1"/>
    </source>
</evidence>
<keyword evidence="1" id="KW-0812">Transmembrane</keyword>
<dbReference type="OrthoDB" id="3536934at2"/>
<feature type="transmembrane region" description="Helical" evidence="1">
    <location>
        <begin position="34"/>
        <end position="57"/>
    </location>
</feature>
<feature type="transmembrane region" description="Helical" evidence="1">
    <location>
        <begin position="102"/>
        <end position="120"/>
    </location>
</feature>
<keyword evidence="1" id="KW-0472">Membrane</keyword>
<dbReference type="EMBL" id="FUYS01000001">
    <property type="protein sequence ID" value="SKB26986.1"/>
    <property type="molecule type" value="Genomic_DNA"/>
</dbReference>
<evidence type="ECO:0000313" key="3">
    <source>
        <dbReference type="Proteomes" id="UP000190541"/>
    </source>
</evidence>
<protein>
    <recommendedName>
        <fullName evidence="4">DUF2214 domain-containing protein</fullName>
    </recommendedName>
</protein>
<evidence type="ECO:0000256" key="1">
    <source>
        <dbReference type="SAM" id="Phobius"/>
    </source>
</evidence>